<dbReference type="AlphaFoldDB" id="H1HLX8"/>
<dbReference type="Proteomes" id="UP000003167">
    <property type="component" value="Unassembled WGS sequence"/>
</dbReference>
<evidence type="ECO:0000256" key="1">
    <source>
        <dbReference type="SAM" id="SignalP"/>
    </source>
</evidence>
<comment type="caution">
    <text evidence="2">The sequence shown here is derived from an EMBL/GenBank/DDBJ whole genome shotgun (WGS) entry which is preliminary data.</text>
</comment>
<keyword evidence="3" id="KW-1185">Reference proteome</keyword>
<dbReference type="HOGENOM" id="CLU_566892_0_0_10"/>
<feature type="signal peptide" evidence="1">
    <location>
        <begin position="1"/>
        <end position="17"/>
    </location>
</feature>
<proteinExistence type="predicted"/>
<dbReference type="EMBL" id="AGEK01000021">
    <property type="protein sequence ID" value="EHO71316.1"/>
    <property type="molecule type" value="Genomic_DNA"/>
</dbReference>
<name>H1HLX8_9BACT</name>
<dbReference type="STRING" id="999422.HMPREF9944_01172"/>
<sequence length="541" mass="57842">MTFLFLLAALLSTAGCASDDTAQDKDNPTAGATAFTMVDEAPAPQSAKSRTAGEYTGSKVKFYWTENDHLWLNTGSDVIESHHSNIGDQLAAGGGTITKVPTATFYFHGTYTDPSYILRYTGKNGTKDKVTIAPIQTQKLPLEATQIGECGDCGIATATKNGDHYDFTLRHKAAYFTLTPFSSDSKLVGGKLTKIKITADKPLAGTFNFGDAGLDIATAPAGPSQSITLNLQGTDGKGFTLPATATPADNSATFVLPPNTYNTFDIEYTVTHPISHVPGTVTVNYTAKDFHAGANKKFAPDVKDVVFPVRYLFSDGTTGTLAEAGGRTPIGVVVIEKTAGTEGTAIALTDATTPATHQAWGKLGVSTQLLNTTQSTDFNTQLADIDGYHWTYDASGSQDGTVKANNSTLGSFYTAANYNSTTPPAFSGERLGKWYLPSLGEWAKALKLLAKVTYFPTTMEEYGGSSLPTTKGKFDWTTLNTIFTAVGGTALENYWYWASGEYNGQQATVVCFDRSPADNIFTFGTDEKNYIGCCVRAFIHF</sequence>
<keyword evidence="1" id="KW-0732">Signal</keyword>
<protein>
    <recommendedName>
        <fullName evidence="4">Fibrobacter succinogenes major paralogous domain-containing protein</fullName>
    </recommendedName>
</protein>
<feature type="chain" id="PRO_5003549911" description="Fibrobacter succinogenes major paralogous domain-containing protein" evidence="1">
    <location>
        <begin position="18"/>
        <end position="541"/>
    </location>
</feature>
<gene>
    <name evidence="2" type="ORF">HMPREF9944_01172</name>
</gene>
<reference evidence="2 3" key="1">
    <citation type="submission" date="2011-12" db="EMBL/GenBank/DDBJ databases">
        <title>The Genome Sequence of Prevotella maculosa OT 289.</title>
        <authorList>
            <consortium name="The Broad Institute Genome Sequencing Platform"/>
            <person name="Earl A."/>
            <person name="Ward D."/>
            <person name="Feldgarden M."/>
            <person name="Gevers D."/>
            <person name="Izard J."/>
            <person name="Blanton J.M."/>
            <person name="Mathney J."/>
            <person name="Tanner A.C."/>
            <person name="Dewhirst F.E."/>
            <person name="Young S.K."/>
            <person name="Zeng Q."/>
            <person name="Gargeya S."/>
            <person name="Fitzgerald M."/>
            <person name="Haas B."/>
            <person name="Abouelleil A."/>
            <person name="Alvarado L."/>
            <person name="Arachchi H.M."/>
            <person name="Berlin A."/>
            <person name="Chapman S.B."/>
            <person name="Gearin G."/>
            <person name="Goldberg J."/>
            <person name="Griggs A."/>
            <person name="Gujja S."/>
            <person name="Hansen M."/>
            <person name="Heiman D."/>
            <person name="Howarth C."/>
            <person name="Larimer J."/>
            <person name="Lui A."/>
            <person name="MacDonald P.J.P."/>
            <person name="McCowen C."/>
            <person name="Montmayeur A."/>
            <person name="Murphy C."/>
            <person name="Neiman D."/>
            <person name="Pearson M."/>
            <person name="Priest M."/>
            <person name="Roberts A."/>
            <person name="Saif S."/>
            <person name="Shea T."/>
            <person name="Sisk P."/>
            <person name="Stolte C."/>
            <person name="Sykes S."/>
            <person name="Wortman J."/>
            <person name="Nusbaum C."/>
            <person name="Birren B."/>
        </authorList>
    </citation>
    <scope>NUCLEOTIDE SEQUENCE [LARGE SCALE GENOMIC DNA]</scope>
    <source>
        <strain evidence="2 3">OT 289</strain>
    </source>
</reference>
<evidence type="ECO:0008006" key="4">
    <source>
        <dbReference type="Google" id="ProtNLM"/>
    </source>
</evidence>
<accession>H1HLX8</accession>
<evidence type="ECO:0000313" key="2">
    <source>
        <dbReference type="EMBL" id="EHO71316.1"/>
    </source>
</evidence>
<organism evidence="2 3">
    <name type="scientific">Segatella maculosa OT 289</name>
    <dbReference type="NCBI Taxonomy" id="999422"/>
    <lineage>
        <taxon>Bacteria</taxon>
        <taxon>Pseudomonadati</taxon>
        <taxon>Bacteroidota</taxon>
        <taxon>Bacteroidia</taxon>
        <taxon>Bacteroidales</taxon>
        <taxon>Prevotellaceae</taxon>
        <taxon>Segatella</taxon>
    </lineage>
</organism>
<dbReference type="PATRIC" id="fig|999422.3.peg.1211"/>
<evidence type="ECO:0000313" key="3">
    <source>
        <dbReference type="Proteomes" id="UP000003167"/>
    </source>
</evidence>